<sequence>MISTLIGMGGSLLAPKILSQLRDQKINILHAMPGRLRIQCDNWKSEEVASHLQHKINHLPIVATCKASSITGSILIEFILPYMSEQELDELMKFIVQEASEAILEIDAKITRTMQKSLTIIDKGIKRQSSGLADLDSLLVLFLLGKGIHSFHTAPAFSGSLLYWAYTIIRGKEQNGPYDK</sequence>
<dbReference type="EMBL" id="WKKI01000046">
    <property type="protein sequence ID" value="MRX73807.1"/>
    <property type="molecule type" value="Genomic_DNA"/>
</dbReference>
<dbReference type="OrthoDB" id="2293953at2"/>
<accession>A0A7X2M0X4</accession>
<keyword evidence="2" id="KW-1185">Reference proteome</keyword>
<organism evidence="1 2">
    <name type="scientific">Metabacillus lacus</name>
    <dbReference type="NCBI Taxonomy" id="1983721"/>
    <lineage>
        <taxon>Bacteria</taxon>
        <taxon>Bacillati</taxon>
        <taxon>Bacillota</taxon>
        <taxon>Bacilli</taxon>
        <taxon>Bacillales</taxon>
        <taxon>Bacillaceae</taxon>
        <taxon>Metabacillus</taxon>
    </lineage>
</organism>
<dbReference type="Proteomes" id="UP000448867">
    <property type="component" value="Unassembled WGS sequence"/>
</dbReference>
<gene>
    <name evidence="1" type="ORF">GJU40_16820</name>
</gene>
<proteinExistence type="predicted"/>
<dbReference type="RefSeq" id="WP_154309268.1">
    <property type="nucleotide sequence ID" value="NZ_WKKI01000046.1"/>
</dbReference>
<dbReference type="Pfam" id="PF19991">
    <property type="entry name" value="HMA_2"/>
    <property type="match status" value="1"/>
</dbReference>
<dbReference type="AlphaFoldDB" id="A0A7X2M0X4"/>
<reference evidence="1 2" key="1">
    <citation type="submission" date="2019-11" db="EMBL/GenBank/DDBJ databases">
        <title>Bacillus lacus genome.</title>
        <authorList>
            <person name="Allen C.J."/>
            <person name="Newman J.D."/>
        </authorList>
    </citation>
    <scope>NUCLEOTIDE SEQUENCE [LARGE SCALE GENOMIC DNA]</scope>
    <source>
        <strain evidence="1 2">KCTC 33946</strain>
    </source>
</reference>
<evidence type="ECO:0000313" key="1">
    <source>
        <dbReference type="EMBL" id="MRX73807.1"/>
    </source>
</evidence>
<name>A0A7X2M0X4_9BACI</name>
<protein>
    <submittedName>
        <fullName evidence="1">Uncharacterized protein</fullName>
    </submittedName>
</protein>
<evidence type="ECO:0000313" key="2">
    <source>
        <dbReference type="Proteomes" id="UP000448867"/>
    </source>
</evidence>
<comment type="caution">
    <text evidence="1">The sequence shown here is derived from an EMBL/GenBank/DDBJ whole genome shotgun (WGS) entry which is preliminary data.</text>
</comment>